<name>A0A6F8YYB9_9ACTN</name>
<sequence>MIMTAGMVLRRLAAGVLVLWLVSVLTFLLVQLTPGTRPS</sequence>
<evidence type="ECO:0000313" key="3">
    <source>
        <dbReference type="Proteomes" id="UP000503011"/>
    </source>
</evidence>
<keyword evidence="1" id="KW-0812">Transmembrane</keyword>
<dbReference type="EMBL" id="AP022871">
    <property type="protein sequence ID" value="BCB90993.1"/>
    <property type="molecule type" value="Genomic_DNA"/>
</dbReference>
<evidence type="ECO:0000313" key="2">
    <source>
        <dbReference type="EMBL" id="BCB90993.1"/>
    </source>
</evidence>
<keyword evidence="1" id="KW-0472">Membrane</keyword>
<feature type="transmembrane region" description="Helical" evidence="1">
    <location>
        <begin position="12"/>
        <end position="32"/>
    </location>
</feature>
<keyword evidence="3" id="KW-1185">Reference proteome</keyword>
<accession>A0A6F8YYB9</accession>
<keyword evidence="1" id="KW-1133">Transmembrane helix</keyword>
<protein>
    <submittedName>
        <fullName evidence="2">Uncharacterized protein</fullName>
    </submittedName>
</protein>
<gene>
    <name evidence="2" type="ORF">Psuf_083060</name>
</gene>
<reference evidence="2 3" key="2">
    <citation type="submission" date="2020-03" db="EMBL/GenBank/DDBJ databases">
        <authorList>
            <person name="Ichikawa N."/>
            <person name="Kimura A."/>
            <person name="Kitahashi Y."/>
            <person name="Uohara A."/>
        </authorList>
    </citation>
    <scope>NUCLEOTIDE SEQUENCE [LARGE SCALE GENOMIC DNA]</scope>
    <source>
        <strain evidence="2 3">NBRC 105367</strain>
    </source>
</reference>
<dbReference type="AlphaFoldDB" id="A0A6F8YYB9"/>
<dbReference type="Proteomes" id="UP000503011">
    <property type="component" value="Chromosome"/>
</dbReference>
<evidence type="ECO:0000256" key="1">
    <source>
        <dbReference type="SAM" id="Phobius"/>
    </source>
</evidence>
<reference evidence="2 3" key="1">
    <citation type="submission" date="2020-03" db="EMBL/GenBank/DDBJ databases">
        <title>Whole genome shotgun sequence of Phytohabitans suffuscus NBRC 105367.</title>
        <authorList>
            <person name="Komaki H."/>
            <person name="Tamura T."/>
        </authorList>
    </citation>
    <scope>NUCLEOTIDE SEQUENCE [LARGE SCALE GENOMIC DNA]</scope>
    <source>
        <strain evidence="2 3">NBRC 105367</strain>
    </source>
</reference>
<organism evidence="2 3">
    <name type="scientific">Phytohabitans suffuscus</name>
    <dbReference type="NCBI Taxonomy" id="624315"/>
    <lineage>
        <taxon>Bacteria</taxon>
        <taxon>Bacillati</taxon>
        <taxon>Actinomycetota</taxon>
        <taxon>Actinomycetes</taxon>
        <taxon>Micromonosporales</taxon>
        <taxon>Micromonosporaceae</taxon>
    </lineage>
</organism>
<dbReference type="KEGG" id="psuu:Psuf_083060"/>
<proteinExistence type="predicted"/>